<reference evidence="2 3" key="1">
    <citation type="submission" date="2018-08" db="EMBL/GenBank/DDBJ databases">
        <title>Flavobacterium tibetense sp. nov., isolated from a wetland YonghuCo on Tibetan Plateau.</title>
        <authorList>
            <person name="Phurbu D."/>
            <person name="Lu H."/>
            <person name="Xing P."/>
        </authorList>
    </citation>
    <scope>NUCLEOTIDE SEQUENCE [LARGE SCALE GENOMIC DNA]</scope>
    <source>
        <strain evidence="2 3">DJC</strain>
    </source>
</reference>
<evidence type="ECO:0000313" key="3">
    <source>
        <dbReference type="Proteomes" id="UP000284547"/>
    </source>
</evidence>
<evidence type="ECO:0000313" key="2">
    <source>
        <dbReference type="EMBL" id="RGP35199.1"/>
    </source>
</evidence>
<dbReference type="Pfam" id="PF01402">
    <property type="entry name" value="RHH_1"/>
    <property type="match status" value="1"/>
</dbReference>
<gene>
    <name evidence="2" type="ORF">D1012_21360</name>
</gene>
<dbReference type="InterPro" id="IPR002145">
    <property type="entry name" value="CopG"/>
</dbReference>
<dbReference type="EMBL" id="QWEY01000020">
    <property type="protein sequence ID" value="RGP35199.1"/>
    <property type="molecule type" value="Genomic_DNA"/>
</dbReference>
<dbReference type="AlphaFoldDB" id="A0A411YWS7"/>
<name>A0A411YWS7_9RHOB</name>
<accession>A0A411YWS7</accession>
<comment type="caution">
    <text evidence="2">The sequence shown here is derived from an EMBL/GenBank/DDBJ whole genome shotgun (WGS) entry which is preliminary data.</text>
</comment>
<protein>
    <submittedName>
        <fullName evidence="2">Ribbon-helix-helix protein, CopG family</fullName>
    </submittedName>
</protein>
<evidence type="ECO:0000259" key="1">
    <source>
        <dbReference type="Pfam" id="PF01402"/>
    </source>
</evidence>
<feature type="domain" description="Ribbon-helix-helix protein CopG" evidence="1">
    <location>
        <begin position="10"/>
        <end position="50"/>
    </location>
</feature>
<dbReference type="GO" id="GO:0006355">
    <property type="term" value="P:regulation of DNA-templated transcription"/>
    <property type="evidence" value="ECO:0007669"/>
    <property type="project" value="InterPro"/>
</dbReference>
<dbReference type="Proteomes" id="UP000284547">
    <property type="component" value="Unassembled WGS sequence"/>
</dbReference>
<organism evidence="2 3">
    <name type="scientific">Pseudotabrizicola alkalilacus</name>
    <dbReference type="NCBI Taxonomy" id="2305252"/>
    <lineage>
        <taxon>Bacteria</taxon>
        <taxon>Pseudomonadati</taxon>
        <taxon>Pseudomonadota</taxon>
        <taxon>Alphaproteobacteria</taxon>
        <taxon>Rhodobacterales</taxon>
        <taxon>Paracoccaceae</taxon>
        <taxon>Pseudotabrizicola</taxon>
    </lineage>
</organism>
<keyword evidence="3" id="KW-1185">Reference proteome</keyword>
<sequence>MGRPEVDTEPVTIRMHRDMIKQIDDYRRTLEDLPSRPEVIRRAMAEFLARLADEEG</sequence>
<proteinExistence type="predicted"/>